<comment type="caution">
    <text evidence="1">The sequence shown here is derived from an EMBL/GenBank/DDBJ whole genome shotgun (WGS) entry which is preliminary data.</text>
</comment>
<dbReference type="AlphaFoldDB" id="A0A149S8C9"/>
<dbReference type="RefSeq" id="WP_062499526.1">
    <property type="nucleotide sequence ID" value="NZ_LHZG01000069.1"/>
</dbReference>
<organism evidence="1 2">
    <name type="scientific">Gluconobacter oxydans</name>
    <name type="common">Gluconobacter suboxydans</name>
    <dbReference type="NCBI Taxonomy" id="442"/>
    <lineage>
        <taxon>Bacteria</taxon>
        <taxon>Pseudomonadati</taxon>
        <taxon>Pseudomonadota</taxon>
        <taxon>Alphaproteobacteria</taxon>
        <taxon>Acetobacterales</taxon>
        <taxon>Acetobacteraceae</taxon>
        <taxon>Gluconobacter</taxon>
    </lineage>
</organism>
<sequence>MQKAVKVVGEWRAVQSGRVIPSGNLELNDGFLGLSSYPDAAAAGTTQTNANSLDQPFVVCTSAAARAGLRLPSYSGIGAETVVFNRSGNPILIYLLPGGQIEGLGTNAGFSLGNTASGRFVRVSSDLSGGQWYVMS</sequence>
<accession>A0A149S8C9</accession>
<reference evidence="1 2" key="1">
    <citation type="submission" date="2015-06" db="EMBL/GenBank/DDBJ databases">
        <title>Improved classification and identification of acetic acid bacteria using matrix-assisted laser desorption/ionization time-of-flight mass spectrometry; Gluconobacter nephelii and Gluconobacter uchimurae are later heterotypic synonyms of Gluconobacter japonicus and Gluconobacter oxydans, respectively.</title>
        <authorList>
            <person name="Li L."/>
            <person name="Cleenwerck I."/>
            <person name="De Vuyst L."/>
            <person name="Vandamme P."/>
        </authorList>
    </citation>
    <scope>NUCLEOTIDE SEQUENCE [LARGE SCALE GENOMIC DNA]</scope>
    <source>
        <strain evidence="1 2">LMG 1676</strain>
    </source>
</reference>
<name>A0A149S8C9_GLUOY</name>
<evidence type="ECO:0000313" key="2">
    <source>
        <dbReference type="Proteomes" id="UP000075655"/>
    </source>
</evidence>
<dbReference type="EMBL" id="LHZG01000069">
    <property type="protein sequence ID" value="KXV22997.1"/>
    <property type="molecule type" value="Genomic_DNA"/>
</dbReference>
<evidence type="ECO:0000313" key="1">
    <source>
        <dbReference type="EMBL" id="KXV22997.1"/>
    </source>
</evidence>
<gene>
    <name evidence="1" type="ORF">AD934_00740</name>
</gene>
<proteinExistence type="predicted"/>
<dbReference type="PATRIC" id="fig|442.8.peg.2374"/>
<dbReference type="Proteomes" id="UP000075655">
    <property type="component" value="Unassembled WGS sequence"/>
</dbReference>
<protein>
    <submittedName>
        <fullName evidence="1">Uncharacterized protein</fullName>
    </submittedName>
</protein>